<comment type="caution">
    <text evidence="2">The sequence shown here is derived from an EMBL/GenBank/DDBJ whole genome shotgun (WGS) entry which is preliminary data.</text>
</comment>
<dbReference type="InterPro" id="IPR001680">
    <property type="entry name" value="WD40_rpt"/>
</dbReference>
<reference evidence="2" key="1">
    <citation type="submission" date="2022-07" db="EMBL/GenBank/DDBJ databases">
        <title>Phylogenomic reconstructions and comparative analyses of Kickxellomycotina fungi.</title>
        <authorList>
            <person name="Reynolds N.K."/>
            <person name="Stajich J.E."/>
            <person name="Barry K."/>
            <person name="Grigoriev I.V."/>
            <person name="Crous P."/>
            <person name="Smith M.E."/>
        </authorList>
    </citation>
    <scope>NUCLEOTIDE SEQUENCE</scope>
    <source>
        <strain evidence="2">CBS 109367</strain>
    </source>
</reference>
<dbReference type="InterPro" id="IPR015943">
    <property type="entry name" value="WD40/YVTN_repeat-like_dom_sf"/>
</dbReference>
<dbReference type="SUPFAM" id="SSF50978">
    <property type="entry name" value="WD40 repeat-like"/>
    <property type="match status" value="1"/>
</dbReference>
<proteinExistence type="predicted"/>
<name>A0A9W8L271_9FUNG</name>
<evidence type="ECO:0000313" key="2">
    <source>
        <dbReference type="EMBL" id="KAJ2683124.1"/>
    </source>
</evidence>
<dbReference type="AlphaFoldDB" id="A0A9W8L271"/>
<keyword evidence="3" id="KW-1185">Reference proteome</keyword>
<dbReference type="SMART" id="SM00320">
    <property type="entry name" value="WD40"/>
    <property type="match status" value="5"/>
</dbReference>
<dbReference type="InterPro" id="IPR036322">
    <property type="entry name" value="WD40_repeat_dom_sf"/>
</dbReference>
<feature type="compositionally biased region" description="Polar residues" evidence="1">
    <location>
        <begin position="183"/>
        <end position="192"/>
    </location>
</feature>
<feature type="compositionally biased region" description="Low complexity" evidence="1">
    <location>
        <begin position="69"/>
        <end position="80"/>
    </location>
</feature>
<feature type="region of interest" description="Disordered" evidence="1">
    <location>
        <begin position="1"/>
        <end position="93"/>
    </location>
</feature>
<dbReference type="EMBL" id="JANBTX010000319">
    <property type="protein sequence ID" value="KAJ2683124.1"/>
    <property type="molecule type" value="Genomic_DNA"/>
</dbReference>
<feature type="region of interest" description="Disordered" evidence="1">
    <location>
        <begin position="136"/>
        <end position="226"/>
    </location>
</feature>
<dbReference type="Proteomes" id="UP001151516">
    <property type="component" value="Unassembled WGS sequence"/>
</dbReference>
<evidence type="ECO:0000313" key="3">
    <source>
        <dbReference type="Proteomes" id="UP001151516"/>
    </source>
</evidence>
<dbReference type="Gene3D" id="2.130.10.10">
    <property type="entry name" value="YVTN repeat-like/Quinoprotein amine dehydrogenase"/>
    <property type="match status" value="2"/>
</dbReference>
<sequence>MNLSSRFALFGNRSAENKKTQPPRSVSGADVGLSNLRPIRTTGSSVNPGTKSEQCPPQKRRHMAESSDSDSGTAPSSADSMMDTLLAGQDPGPQHVERLQAAYRKHRRLYRKHSKLAAKASNAMHLATKMLNRALKAQSGKDGEGPPARANQAPSAPDRDADDLECQSDGSGDFSVKSEQHTMDFSSETCVASGTIPPASRFVPGTDSRDSSAARNPPRQGDDKALRASGCAVRAYQFSTLRHKAFQLKPRAAFSCSVGGKAEQKIVAYGMDGTVQIWDPHTQTREASLTRAELGIEYVEDMAQVNSNVLACVPKIVSGDTHTSSVADIVFIGLNPPSTGKQSKATMEAQPWVQSPHVGQISVVSGMSCSPPGHSGRAFILTGGAKDKDIFMWTVETQGARIVSTSATRKMVSDHTARITALCHEPGSNRALAGSANGRVSANDIASGKLIASGAHLSKCAIGSMTLCPTNTNMLMTSSASKSEQVRIYDLRQSISCSKPAITLGIHTPRCQSRYSRSAWHPDGRLVMYPFRDGTSESPRDGLVAIWDTRYARCDTEGPQLYSPHSETIWSICFASARGSGRPTMVTVSSDHCMGFSTFATLQS</sequence>
<feature type="compositionally biased region" description="Polar residues" evidence="1">
    <location>
        <begin position="41"/>
        <end position="55"/>
    </location>
</feature>
<accession>A0A9W8L271</accession>
<dbReference type="PANTHER" id="PTHR47232">
    <property type="entry name" value="TRANSDUCIN FAMILY PROTEIN / WD-40 REPEAT FAMILY PROTEIN"/>
    <property type="match status" value="1"/>
</dbReference>
<dbReference type="PANTHER" id="PTHR47232:SF1">
    <property type="entry name" value="TRANSDUCIN FAMILY PROTEIN _ WD-40 REPEAT FAMILY PROTEIN"/>
    <property type="match status" value="1"/>
</dbReference>
<protein>
    <submittedName>
        <fullName evidence="2">Uncharacterized protein</fullName>
    </submittedName>
</protein>
<dbReference type="OrthoDB" id="1897642at2759"/>
<gene>
    <name evidence="2" type="ORF">IWW39_005672</name>
</gene>
<organism evidence="2 3">
    <name type="scientific">Coemansia spiralis</name>
    <dbReference type="NCBI Taxonomy" id="417178"/>
    <lineage>
        <taxon>Eukaryota</taxon>
        <taxon>Fungi</taxon>
        <taxon>Fungi incertae sedis</taxon>
        <taxon>Zoopagomycota</taxon>
        <taxon>Kickxellomycotina</taxon>
        <taxon>Kickxellomycetes</taxon>
        <taxon>Kickxellales</taxon>
        <taxon>Kickxellaceae</taxon>
        <taxon>Coemansia</taxon>
    </lineage>
</organism>
<evidence type="ECO:0000256" key="1">
    <source>
        <dbReference type="SAM" id="MobiDB-lite"/>
    </source>
</evidence>